<dbReference type="InterPro" id="IPR020103">
    <property type="entry name" value="PsdUridine_synth_cat_dom_sf"/>
</dbReference>
<feature type="domain" description="Pseudouridine synthase RsuA/RluA-like" evidence="16">
    <location>
        <begin position="26"/>
        <end position="173"/>
    </location>
</feature>
<dbReference type="GO" id="GO:0003723">
    <property type="term" value="F:RNA binding"/>
    <property type="evidence" value="ECO:0007669"/>
    <property type="project" value="InterPro"/>
</dbReference>
<dbReference type="GO" id="GO:0008033">
    <property type="term" value="P:tRNA processing"/>
    <property type="evidence" value="ECO:0007669"/>
    <property type="project" value="UniProtKB-KW"/>
</dbReference>
<evidence type="ECO:0000256" key="5">
    <source>
        <dbReference type="ARBA" id="ARBA00036184"/>
    </source>
</evidence>
<keyword evidence="4" id="KW-0413">Isomerase</keyword>
<dbReference type="Proteomes" id="UP000216107">
    <property type="component" value="Unassembled WGS sequence"/>
</dbReference>
<comment type="caution">
    <text evidence="18">The sequence shown here is derived from an EMBL/GenBank/DDBJ whole genome shotgun (WGS) entry which is preliminary data.</text>
</comment>
<dbReference type="EC" id="5.4.99.29" evidence="9"/>
<evidence type="ECO:0000256" key="10">
    <source>
        <dbReference type="ARBA" id="ARBA00039988"/>
    </source>
</evidence>
<evidence type="ECO:0000256" key="12">
    <source>
        <dbReference type="ARBA" id="ARBA00042372"/>
    </source>
</evidence>
<sequence length="223" mass="24707">MHIPAAPVYTPPADRGLPLLYADAALLICNKPAGLLSVPGRGEAHQDCLLHRIQQRFPDALTVHRLDMETSGLIVLARTPKAQSALSKAFAQRDTQKRYVAVVDGLLADDCGEVDLPLITDWPNRPRQRVDREIGKPSLTYFEVLSRDRLREQTRVRLTPITGRSHQLRVHMLALGHPILGDRLYAPPSALSASSRLLLHAEMLALPHPSTGARMCWRDAAAF</sequence>
<evidence type="ECO:0000313" key="18">
    <source>
        <dbReference type="EMBL" id="PAS92600.1"/>
    </source>
</evidence>
<evidence type="ECO:0000256" key="9">
    <source>
        <dbReference type="ARBA" id="ARBA00038945"/>
    </source>
</evidence>
<gene>
    <name evidence="17" type="ORF">BGI27_11540</name>
    <name evidence="18" type="ORF">CGU29_10970</name>
</gene>
<evidence type="ECO:0000259" key="16">
    <source>
        <dbReference type="Pfam" id="PF00849"/>
    </source>
</evidence>
<dbReference type="AlphaFoldDB" id="A0A272ESA9"/>
<evidence type="ECO:0000256" key="7">
    <source>
        <dbReference type="ARBA" id="ARBA00037305"/>
    </source>
</evidence>
<evidence type="ECO:0000256" key="11">
    <source>
        <dbReference type="ARBA" id="ARBA00041266"/>
    </source>
</evidence>
<dbReference type="PANTHER" id="PTHR21600:SF91">
    <property type="entry name" value="DUAL-SPECIFICITY RNA PSEUDOURIDINE SYNTHASE RLUA"/>
    <property type="match status" value="1"/>
</dbReference>
<dbReference type="EMBL" id="NMRN01000034">
    <property type="protein sequence ID" value="PAS92600.1"/>
    <property type="molecule type" value="Genomic_DNA"/>
</dbReference>
<dbReference type="GO" id="GO:0160151">
    <property type="term" value="F:tRNA pseudouridine(32) synthase activity"/>
    <property type="evidence" value="ECO:0007669"/>
    <property type="project" value="UniProtKB-EC"/>
</dbReference>
<evidence type="ECO:0000256" key="3">
    <source>
        <dbReference type="ARBA" id="ARBA00022694"/>
    </source>
</evidence>
<evidence type="ECO:0000256" key="6">
    <source>
        <dbReference type="ARBA" id="ARBA00036916"/>
    </source>
</evidence>
<dbReference type="InterPro" id="IPR006224">
    <property type="entry name" value="PsdUridine_synth_RluA-like_CS"/>
</dbReference>
<dbReference type="InterPro" id="IPR050188">
    <property type="entry name" value="RluA_PseudoU_synthase"/>
</dbReference>
<dbReference type="InterPro" id="IPR006145">
    <property type="entry name" value="PsdUridine_synth_RsuA/RluA"/>
</dbReference>
<dbReference type="Proteomes" id="UP000623509">
    <property type="component" value="Unassembled WGS sequence"/>
</dbReference>
<reference evidence="17 20" key="1">
    <citation type="submission" date="2016-08" db="EMBL/GenBank/DDBJ databases">
        <title>Candidatus Dactylopiibacterium carminicum genome sequence.</title>
        <authorList>
            <person name="Ramirez-Puebla S.T."/>
            <person name="Ormeno-Orrillo E."/>
            <person name="Vera-Ponce De Leon A."/>
            <person name="Luis L."/>
            <person name="Sanchez-Flores A."/>
            <person name="Monica R."/>
            <person name="Martinez-Romero E."/>
        </authorList>
    </citation>
    <scope>NUCLEOTIDE SEQUENCE [LARGE SCALE GENOMIC DNA]</scope>
    <source>
        <strain evidence="17">END1</strain>
    </source>
</reference>
<dbReference type="EC" id="5.4.99.28" evidence="8"/>
<comment type="similarity">
    <text evidence="1">Belongs to the pseudouridine synthase RluA family.</text>
</comment>
<dbReference type="PROSITE" id="PS01129">
    <property type="entry name" value="PSI_RLU"/>
    <property type="match status" value="1"/>
</dbReference>
<comment type="function">
    <text evidence="7">Dual specificity enzyme that catalyzes the synthesis of pseudouridine from uracil-746 in 23S ribosomal RNA and from uracil-32 in the anticodon stem and loop of transfer RNAs.</text>
</comment>
<evidence type="ECO:0000313" key="19">
    <source>
        <dbReference type="Proteomes" id="UP000216107"/>
    </source>
</evidence>
<evidence type="ECO:0000313" key="17">
    <source>
        <dbReference type="EMBL" id="KAF7598761.1"/>
    </source>
</evidence>
<evidence type="ECO:0000256" key="8">
    <source>
        <dbReference type="ARBA" id="ARBA00038944"/>
    </source>
</evidence>
<evidence type="ECO:0000256" key="1">
    <source>
        <dbReference type="ARBA" id="ARBA00010876"/>
    </source>
</evidence>
<reference evidence="18 19" key="2">
    <citation type="submission" date="2017-07" db="EMBL/GenBank/DDBJ databases">
        <title>Candidatus Dactylopiibacterium carminicum, a nitrogen-fixing symbiont of the cochineal insect Dactylopius coccus and Dactylopius opuntiae (Hemiptera: Coccoidea: Dactylopiidae).</title>
        <authorList>
            <person name="Vera A."/>
        </authorList>
    </citation>
    <scope>NUCLEOTIDE SEQUENCE [LARGE SCALE GENOMIC DNA]</scope>
    <source>
        <strain evidence="18 19">NFDCM</strain>
    </source>
</reference>
<dbReference type="GO" id="GO:0000455">
    <property type="term" value="P:enzyme-directed rRNA pseudouridine synthesis"/>
    <property type="evidence" value="ECO:0007669"/>
    <property type="project" value="TreeGrafter"/>
</dbReference>
<comment type="catalytic activity">
    <reaction evidence="5">
        <text>uridine(32) in tRNA = pseudouridine(32) in tRNA</text>
        <dbReference type="Rhea" id="RHEA:42544"/>
        <dbReference type="Rhea" id="RHEA-COMP:10107"/>
        <dbReference type="Rhea" id="RHEA-COMP:10108"/>
        <dbReference type="ChEBI" id="CHEBI:65314"/>
        <dbReference type="ChEBI" id="CHEBI:65315"/>
        <dbReference type="EC" id="5.4.99.28"/>
    </reaction>
</comment>
<evidence type="ECO:0000256" key="15">
    <source>
        <dbReference type="ARBA" id="ARBA00043143"/>
    </source>
</evidence>
<evidence type="ECO:0000256" key="4">
    <source>
        <dbReference type="ARBA" id="ARBA00023235"/>
    </source>
</evidence>
<dbReference type="EMBL" id="MDUX01000038">
    <property type="protein sequence ID" value="KAF7598761.1"/>
    <property type="molecule type" value="Genomic_DNA"/>
</dbReference>
<organism evidence="18 19">
    <name type="scientific">Candidatus Dactylopiibacterium carminicum</name>
    <dbReference type="NCBI Taxonomy" id="857335"/>
    <lineage>
        <taxon>Bacteria</taxon>
        <taxon>Pseudomonadati</taxon>
        <taxon>Pseudomonadota</taxon>
        <taxon>Betaproteobacteria</taxon>
        <taxon>Rhodocyclales</taxon>
        <taxon>Rhodocyclaceae</taxon>
        <taxon>Candidatus Dactylopiibacterium</taxon>
    </lineage>
</organism>
<keyword evidence="20" id="KW-1185">Reference proteome</keyword>
<dbReference type="PANTHER" id="PTHR21600">
    <property type="entry name" value="MITOCHONDRIAL RNA PSEUDOURIDINE SYNTHASE"/>
    <property type="match status" value="1"/>
</dbReference>
<dbReference type="CDD" id="cd02869">
    <property type="entry name" value="PseudoU_synth_RluA_like"/>
    <property type="match status" value="1"/>
</dbReference>
<dbReference type="OrthoDB" id="9785808at2"/>
<keyword evidence="3" id="KW-0819">tRNA processing</keyword>
<accession>A0A272ESA9</accession>
<evidence type="ECO:0000313" key="20">
    <source>
        <dbReference type="Proteomes" id="UP000623509"/>
    </source>
</evidence>
<keyword evidence="2" id="KW-0698">rRNA processing</keyword>
<dbReference type="RefSeq" id="WP_095525032.1">
    <property type="nucleotide sequence ID" value="NZ_MDUX01000038.1"/>
</dbReference>
<dbReference type="GO" id="GO:0160142">
    <property type="term" value="F:23S rRNA pseudouridine(746) synthase activity"/>
    <property type="evidence" value="ECO:0007669"/>
    <property type="project" value="UniProtKB-EC"/>
</dbReference>
<evidence type="ECO:0000256" key="14">
    <source>
        <dbReference type="ARBA" id="ARBA00042883"/>
    </source>
</evidence>
<evidence type="ECO:0000256" key="2">
    <source>
        <dbReference type="ARBA" id="ARBA00022552"/>
    </source>
</evidence>
<proteinExistence type="inferred from homology"/>
<dbReference type="Pfam" id="PF00849">
    <property type="entry name" value="PseudoU_synth_2"/>
    <property type="match status" value="1"/>
</dbReference>
<evidence type="ECO:0000256" key="13">
    <source>
        <dbReference type="ARBA" id="ARBA00042844"/>
    </source>
</evidence>
<dbReference type="Gene3D" id="3.30.2350.10">
    <property type="entry name" value="Pseudouridine synthase"/>
    <property type="match status" value="1"/>
</dbReference>
<comment type="catalytic activity">
    <reaction evidence="6">
        <text>uridine(746) in 23S rRNA = pseudouridine(746) in 23S rRNA</text>
        <dbReference type="Rhea" id="RHEA:42548"/>
        <dbReference type="Rhea" id="RHEA-COMP:10109"/>
        <dbReference type="Rhea" id="RHEA-COMP:10110"/>
        <dbReference type="ChEBI" id="CHEBI:65314"/>
        <dbReference type="ChEBI" id="CHEBI:65315"/>
        <dbReference type="EC" id="5.4.99.29"/>
    </reaction>
</comment>
<protein>
    <recommendedName>
        <fullName evidence="10">Dual-specificity RNA pseudouridine synthase RluA</fullName>
        <ecNumber evidence="8">5.4.99.28</ecNumber>
        <ecNumber evidence="9">5.4.99.29</ecNumber>
    </recommendedName>
    <alternativeName>
        <fullName evidence="11">23S rRNA pseudouridine(746) synthase</fullName>
    </alternativeName>
    <alternativeName>
        <fullName evidence="14">Ribosomal large subunit pseudouridine synthase A</fullName>
    </alternativeName>
    <alternativeName>
        <fullName evidence="13">rRNA pseudouridylate synthase A</fullName>
    </alternativeName>
    <alternativeName>
        <fullName evidence="15">rRNA-uridine isomerase A</fullName>
    </alternativeName>
    <alternativeName>
        <fullName evidence="12">tRNA pseudouridine(32) synthase</fullName>
    </alternativeName>
</protein>
<name>A0A272ESA9_9RHOO</name>
<dbReference type="SUPFAM" id="SSF55120">
    <property type="entry name" value="Pseudouridine synthase"/>
    <property type="match status" value="1"/>
</dbReference>